<sequence>QLKGTCGSALAADVYLEQCYVKYWQNGHDFRSSQGTYFLGNTFAWYSTMPIMLSIAIGVK</sequence>
<protein>
    <recommendedName>
        <fullName evidence="4">Gnk2-homologous domain-containing protein</fullName>
    </recommendedName>
</protein>
<name>A0A453P672_AEGTS</name>
<keyword evidence="1" id="KW-1133">Transmembrane helix</keyword>
<dbReference type="Proteomes" id="UP000015105">
    <property type="component" value="Chromosome 6D"/>
</dbReference>
<reference evidence="3" key="2">
    <citation type="journal article" date="2017" name="Nat. Plants">
        <title>The Aegilops tauschii genome reveals multiple impacts of transposons.</title>
        <authorList>
            <person name="Zhao G."/>
            <person name="Zou C."/>
            <person name="Li K."/>
            <person name="Wang K."/>
            <person name="Li T."/>
            <person name="Gao L."/>
            <person name="Zhang X."/>
            <person name="Wang H."/>
            <person name="Yang Z."/>
            <person name="Liu X."/>
            <person name="Jiang W."/>
            <person name="Mao L."/>
            <person name="Kong X."/>
            <person name="Jiao Y."/>
            <person name="Jia J."/>
        </authorList>
    </citation>
    <scope>NUCLEOTIDE SEQUENCE [LARGE SCALE GENOMIC DNA]</scope>
    <source>
        <strain evidence="3">cv. AL8/78</strain>
    </source>
</reference>
<reference evidence="3" key="1">
    <citation type="journal article" date="2014" name="Science">
        <title>Ancient hybridizations among the ancestral genomes of bread wheat.</title>
        <authorList>
            <consortium name="International Wheat Genome Sequencing Consortium,"/>
            <person name="Marcussen T."/>
            <person name="Sandve S.R."/>
            <person name="Heier L."/>
            <person name="Spannagl M."/>
            <person name="Pfeifer M."/>
            <person name="Jakobsen K.S."/>
            <person name="Wulff B.B."/>
            <person name="Steuernagel B."/>
            <person name="Mayer K.F."/>
            <person name="Olsen O.A."/>
        </authorList>
    </citation>
    <scope>NUCLEOTIDE SEQUENCE [LARGE SCALE GENOMIC DNA]</scope>
    <source>
        <strain evidence="3">cv. AL8/78</strain>
    </source>
</reference>
<feature type="transmembrane region" description="Helical" evidence="1">
    <location>
        <begin position="43"/>
        <end position="59"/>
    </location>
</feature>
<evidence type="ECO:0000313" key="3">
    <source>
        <dbReference type="Proteomes" id="UP000015105"/>
    </source>
</evidence>
<reference evidence="2" key="4">
    <citation type="submission" date="2019-03" db="UniProtKB">
        <authorList>
            <consortium name="EnsemblPlants"/>
        </authorList>
    </citation>
    <scope>IDENTIFICATION</scope>
</reference>
<dbReference type="EnsemblPlants" id="AET6Gv20623200.4">
    <property type="protein sequence ID" value="AET6Gv20623200.4"/>
    <property type="gene ID" value="AET6Gv20623200"/>
</dbReference>
<keyword evidence="1" id="KW-0812">Transmembrane</keyword>
<keyword evidence="1" id="KW-0472">Membrane</keyword>
<accession>A0A453P672</accession>
<evidence type="ECO:0008006" key="4">
    <source>
        <dbReference type="Google" id="ProtNLM"/>
    </source>
</evidence>
<organism evidence="2 3">
    <name type="scientific">Aegilops tauschii subsp. strangulata</name>
    <name type="common">Goatgrass</name>
    <dbReference type="NCBI Taxonomy" id="200361"/>
    <lineage>
        <taxon>Eukaryota</taxon>
        <taxon>Viridiplantae</taxon>
        <taxon>Streptophyta</taxon>
        <taxon>Embryophyta</taxon>
        <taxon>Tracheophyta</taxon>
        <taxon>Spermatophyta</taxon>
        <taxon>Magnoliopsida</taxon>
        <taxon>Liliopsida</taxon>
        <taxon>Poales</taxon>
        <taxon>Poaceae</taxon>
        <taxon>BOP clade</taxon>
        <taxon>Pooideae</taxon>
        <taxon>Triticodae</taxon>
        <taxon>Triticeae</taxon>
        <taxon>Triticinae</taxon>
        <taxon>Aegilops</taxon>
    </lineage>
</organism>
<reference evidence="2" key="3">
    <citation type="journal article" date="2017" name="Nature">
        <title>Genome sequence of the progenitor of the wheat D genome Aegilops tauschii.</title>
        <authorList>
            <person name="Luo M.C."/>
            <person name="Gu Y.Q."/>
            <person name="Puiu D."/>
            <person name="Wang H."/>
            <person name="Twardziok S.O."/>
            <person name="Deal K.R."/>
            <person name="Huo N."/>
            <person name="Zhu T."/>
            <person name="Wang L."/>
            <person name="Wang Y."/>
            <person name="McGuire P.E."/>
            <person name="Liu S."/>
            <person name="Long H."/>
            <person name="Ramasamy R.K."/>
            <person name="Rodriguez J.C."/>
            <person name="Van S.L."/>
            <person name="Yuan L."/>
            <person name="Wang Z."/>
            <person name="Xia Z."/>
            <person name="Xiao L."/>
            <person name="Anderson O.D."/>
            <person name="Ouyang S."/>
            <person name="Liang Y."/>
            <person name="Zimin A.V."/>
            <person name="Pertea G."/>
            <person name="Qi P."/>
            <person name="Bennetzen J.L."/>
            <person name="Dai X."/>
            <person name="Dawson M.W."/>
            <person name="Muller H.G."/>
            <person name="Kugler K."/>
            <person name="Rivarola-Duarte L."/>
            <person name="Spannagl M."/>
            <person name="Mayer K.F.X."/>
            <person name="Lu F.H."/>
            <person name="Bevan M.W."/>
            <person name="Leroy P."/>
            <person name="Li P."/>
            <person name="You F.M."/>
            <person name="Sun Q."/>
            <person name="Liu Z."/>
            <person name="Lyons E."/>
            <person name="Wicker T."/>
            <person name="Salzberg S.L."/>
            <person name="Devos K.M."/>
            <person name="Dvorak J."/>
        </authorList>
    </citation>
    <scope>NUCLEOTIDE SEQUENCE [LARGE SCALE GENOMIC DNA]</scope>
    <source>
        <strain evidence="2">cv. AL8/78</strain>
    </source>
</reference>
<evidence type="ECO:0000313" key="2">
    <source>
        <dbReference type="EnsemblPlants" id="AET6Gv20623200.4"/>
    </source>
</evidence>
<dbReference type="AlphaFoldDB" id="A0A453P672"/>
<proteinExistence type="predicted"/>
<evidence type="ECO:0000256" key="1">
    <source>
        <dbReference type="SAM" id="Phobius"/>
    </source>
</evidence>
<reference evidence="2" key="5">
    <citation type="journal article" date="2021" name="G3 (Bethesda)">
        <title>Aegilops tauschii genome assembly Aet v5.0 features greater sequence contiguity and improved annotation.</title>
        <authorList>
            <person name="Wang L."/>
            <person name="Zhu T."/>
            <person name="Rodriguez J.C."/>
            <person name="Deal K.R."/>
            <person name="Dubcovsky J."/>
            <person name="McGuire P.E."/>
            <person name="Lux T."/>
            <person name="Spannagl M."/>
            <person name="Mayer K.F.X."/>
            <person name="Baldrich P."/>
            <person name="Meyers B.C."/>
            <person name="Huo N."/>
            <person name="Gu Y.Q."/>
            <person name="Zhou H."/>
            <person name="Devos K.M."/>
            <person name="Bennetzen J.L."/>
            <person name="Unver T."/>
            <person name="Budak H."/>
            <person name="Gulick P.J."/>
            <person name="Galiba G."/>
            <person name="Kalapos B."/>
            <person name="Nelson D.R."/>
            <person name="Li P."/>
            <person name="You F.M."/>
            <person name="Luo M.C."/>
            <person name="Dvorak J."/>
        </authorList>
    </citation>
    <scope>NUCLEOTIDE SEQUENCE [LARGE SCALE GENOMIC DNA]</scope>
    <source>
        <strain evidence="2">cv. AL8/78</strain>
    </source>
</reference>
<dbReference type="Gramene" id="AET6Gv20623200.4">
    <property type="protein sequence ID" value="AET6Gv20623200.4"/>
    <property type="gene ID" value="AET6Gv20623200"/>
</dbReference>
<keyword evidence="3" id="KW-1185">Reference proteome</keyword>